<dbReference type="InterPro" id="IPR005511">
    <property type="entry name" value="SMP-30"/>
</dbReference>
<dbReference type="EC" id="3.1.1.17" evidence="6"/>
<feature type="signal peptide" evidence="4">
    <location>
        <begin position="1"/>
        <end position="26"/>
    </location>
</feature>
<dbReference type="Gene3D" id="2.120.10.30">
    <property type="entry name" value="TolB, C-terminal domain"/>
    <property type="match status" value="1"/>
</dbReference>
<feature type="active site" description="Proton donor/acceptor" evidence="2">
    <location>
        <position position="255"/>
    </location>
</feature>
<proteinExistence type="predicted"/>
<dbReference type="AlphaFoldDB" id="A0A7W6BW78"/>
<evidence type="ECO:0000256" key="3">
    <source>
        <dbReference type="PIRSR" id="PIRSR605511-2"/>
    </source>
</evidence>
<feature type="binding site" evidence="3">
    <location>
        <position position="58"/>
    </location>
    <ligand>
        <name>a divalent metal cation</name>
        <dbReference type="ChEBI" id="CHEBI:60240"/>
    </ligand>
</feature>
<dbReference type="InterPro" id="IPR011042">
    <property type="entry name" value="6-blade_b-propeller_TolB-like"/>
</dbReference>
<dbReference type="GO" id="GO:0004341">
    <property type="term" value="F:gluconolactonase activity"/>
    <property type="evidence" value="ECO:0007669"/>
    <property type="project" value="UniProtKB-EC"/>
</dbReference>
<feature type="chain" id="PRO_5031211659" evidence="4">
    <location>
        <begin position="27"/>
        <end position="325"/>
    </location>
</feature>
<comment type="caution">
    <text evidence="6">The sequence shown here is derived from an EMBL/GenBank/DDBJ whole genome shotgun (WGS) entry which is preliminary data.</text>
</comment>
<keyword evidence="3" id="KW-0862">Zinc</keyword>
<organism evidence="6 7">
    <name type="scientific">Aureimonas phyllosphaerae</name>
    <dbReference type="NCBI Taxonomy" id="1166078"/>
    <lineage>
        <taxon>Bacteria</taxon>
        <taxon>Pseudomonadati</taxon>
        <taxon>Pseudomonadota</taxon>
        <taxon>Alphaproteobacteria</taxon>
        <taxon>Hyphomicrobiales</taxon>
        <taxon>Aurantimonadaceae</taxon>
        <taxon>Aureimonas</taxon>
    </lineage>
</organism>
<reference evidence="6 7" key="1">
    <citation type="submission" date="2020-08" db="EMBL/GenBank/DDBJ databases">
        <title>Genomic Encyclopedia of Type Strains, Phase IV (KMG-IV): sequencing the most valuable type-strain genomes for metagenomic binning, comparative biology and taxonomic classification.</title>
        <authorList>
            <person name="Goeker M."/>
        </authorList>
    </citation>
    <scope>NUCLEOTIDE SEQUENCE [LARGE SCALE GENOMIC DNA]</scope>
    <source>
        <strain evidence="6 7">DSM 25024</strain>
    </source>
</reference>
<dbReference type="InterPro" id="IPR051262">
    <property type="entry name" value="SMP-30/CGR1_Lactonase"/>
</dbReference>
<dbReference type="InterPro" id="IPR013658">
    <property type="entry name" value="SGL"/>
</dbReference>
<name>A0A7W6BW78_9HYPH</name>
<dbReference type="PANTHER" id="PTHR47572">
    <property type="entry name" value="LIPOPROTEIN-RELATED"/>
    <property type="match status" value="1"/>
</dbReference>
<dbReference type="Proteomes" id="UP000531216">
    <property type="component" value="Unassembled WGS sequence"/>
</dbReference>
<evidence type="ECO:0000259" key="5">
    <source>
        <dbReference type="Pfam" id="PF08450"/>
    </source>
</evidence>
<evidence type="ECO:0000313" key="6">
    <source>
        <dbReference type="EMBL" id="MBB3937209.1"/>
    </source>
</evidence>
<keyword evidence="7" id="KW-1185">Reference proteome</keyword>
<keyword evidence="4" id="KW-0732">Signal</keyword>
<feature type="binding site" evidence="3">
    <location>
        <position position="201"/>
    </location>
    <ligand>
        <name>a divalent metal cation</name>
        <dbReference type="ChEBI" id="CHEBI:60240"/>
    </ligand>
</feature>
<dbReference type="PANTHER" id="PTHR47572:SF4">
    <property type="entry name" value="LACTONASE DRP35"/>
    <property type="match status" value="1"/>
</dbReference>
<comment type="cofactor">
    <cofactor evidence="3">
        <name>Zn(2+)</name>
        <dbReference type="ChEBI" id="CHEBI:29105"/>
    </cofactor>
    <text evidence="3">Binds 1 divalent metal cation per subunit.</text>
</comment>
<accession>A0A7W6BW78</accession>
<evidence type="ECO:0000313" key="7">
    <source>
        <dbReference type="Proteomes" id="UP000531216"/>
    </source>
</evidence>
<feature type="binding site" evidence="3">
    <location>
        <position position="144"/>
    </location>
    <ligand>
        <name>substrate</name>
    </ligand>
</feature>
<keyword evidence="3" id="KW-0479">Metal-binding</keyword>
<gene>
    <name evidence="6" type="ORF">GGR05_003374</name>
</gene>
<dbReference type="EMBL" id="JACIDO010000007">
    <property type="protein sequence ID" value="MBB3937209.1"/>
    <property type="molecule type" value="Genomic_DNA"/>
</dbReference>
<feature type="domain" description="SMP-30/Gluconolactonase/LRE-like region" evidence="5">
    <location>
        <begin position="56"/>
        <end position="310"/>
    </location>
</feature>
<dbReference type="PROSITE" id="PS51318">
    <property type="entry name" value="TAT"/>
    <property type="match status" value="1"/>
</dbReference>
<evidence type="ECO:0000256" key="2">
    <source>
        <dbReference type="PIRSR" id="PIRSR605511-1"/>
    </source>
</evidence>
<protein>
    <submittedName>
        <fullName evidence="6">Gluconolactonase</fullName>
        <ecNumber evidence="6">3.1.1.17</ecNumber>
    </submittedName>
</protein>
<dbReference type="SUPFAM" id="SSF63829">
    <property type="entry name" value="Calcium-dependent phosphotriesterase"/>
    <property type="match status" value="1"/>
</dbReference>
<dbReference type="Pfam" id="PF08450">
    <property type="entry name" value="SGL"/>
    <property type="match status" value="1"/>
</dbReference>
<dbReference type="InterPro" id="IPR006311">
    <property type="entry name" value="TAT_signal"/>
</dbReference>
<keyword evidence="1 6" id="KW-0378">Hydrolase</keyword>
<evidence type="ECO:0000256" key="1">
    <source>
        <dbReference type="ARBA" id="ARBA00022801"/>
    </source>
</evidence>
<dbReference type="PRINTS" id="PR01790">
    <property type="entry name" value="SMP30FAMILY"/>
</dbReference>
<dbReference type="GO" id="GO:0046872">
    <property type="term" value="F:metal ion binding"/>
    <property type="evidence" value="ECO:0007669"/>
    <property type="project" value="UniProtKB-KW"/>
</dbReference>
<evidence type="ECO:0000256" key="4">
    <source>
        <dbReference type="SAM" id="SignalP"/>
    </source>
</evidence>
<feature type="binding site" evidence="3">
    <location>
        <position position="255"/>
    </location>
    <ligand>
        <name>a divalent metal cation</name>
        <dbReference type="ChEBI" id="CHEBI:60240"/>
    </ligand>
</feature>
<sequence>MHGRRAVLKMGALALAVAAFGRRADAAPVVLTRDPRLADVVEPDARLVELYGEGRWCEGPCWVPALGGLVFSDVRRNRLQVLRDDGTVDALRDPSDNANGNVLDAEGRLVTCEHRTRRVVRCEADGSLTVLADRFDDKALNSPNDAVLAPDGAIWFTDPVYGIRQPDEGLMAEPEQTARRVYRIDPGGRLDAMIDTIDQPNGIALSPDGQTLYVAESGAALNPEGPREIRVFAIQADGRPDEGRVFAALDSGVPDGLAVDSTGRLYAACEDGVRIYDPDGTWLGRIATPGPAANVAFGGAERRRLFIASGTSIHAIDLKARGLAL</sequence>
<feature type="binding site" evidence="3">
    <location>
        <position position="168"/>
    </location>
    <ligand>
        <name>substrate</name>
    </ligand>
</feature>
<dbReference type="RefSeq" id="WP_244546057.1">
    <property type="nucleotide sequence ID" value="NZ_FOOA01000017.1"/>
</dbReference>